<dbReference type="Gene3D" id="2.150.10.10">
    <property type="entry name" value="Serralysin-like metalloprotease, C-terminal"/>
    <property type="match status" value="2"/>
</dbReference>
<comment type="subcellular location">
    <subcellularLocation>
        <location evidence="1">Secreted</location>
    </subcellularLocation>
</comment>
<evidence type="ECO:0000256" key="3">
    <source>
        <dbReference type="SAM" id="MobiDB-lite"/>
    </source>
</evidence>
<gene>
    <name evidence="4" type="ORF">EEJ42_42480</name>
</gene>
<evidence type="ECO:0000313" key="5">
    <source>
        <dbReference type="Proteomes" id="UP000275401"/>
    </source>
</evidence>
<proteinExistence type="predicted"/>
<keyword evidence="2" id="KW-0964">Secreted</keyword>
<dbReference type="InterPro" id="IPR011049">
    <property type="entry name" value="Serralysin-like_metalloprot_C"/>
</dbReference>
<comment type="caution">
    <text evidence="4">The sequence shown here is derived from an EMBL/GenBank/DDBJ whole genome shotgun (WGS) entry which is preliminary data.</text>
</comment>
<organism evidence="4 5">
    <name type="scientific">Streptomyces botrytidirepellens</name>
    <dbReference type="NCBI Taxonomy" id="2486417"/>
    <lineage>
        <taxon>Bacteria</taxon>
        <taxon>Bacillati</taxon>
        <taxon>Actinomycetota</taxon>
        <taxon>Actinomycetes</taxon>
        <taxon>Kitasatosporales</taxon>
        <taxon>Streptomycetaceae</taxon>
        <taxon>Streptomyces</taxon>
    </lineage>
</organism>
<accession>A0A3M8T1Y3</accession>
<dbReference type="GO" id="GO:0005576">
    <property type="term" value="C:extracellular region"/>
    <property type="evidence" value="ECO:0007669"/>
    <property type="project" value="UniProtKB-SubCell"/>
</dbReference>
<feature type="region of interest" description="Disordered" evidence="3">
    <location>
        <begin position="215"/>
        <end position="263"/>
    </location>
</feature>
<keyword evidence="5" id="KW-1185">Reference proteome</keyword>
<dbReference type="EMBL" id="RIBZ01000823">
    <property type="protein sequence ID" value="RNF87015.1"/>
    <property type="molecule type" value="Genomic_DNA"/>
</dbReference>
<dbReference type="InterPro" id="IPR050557">
    <property type="entry name" value="RTX_toxin/Mannuronan_C5-epim"/>
</dbReference>
<dbReference type="InterPro" id="IPR018511">
    <property type="entry name" value="Hemolysin-typ_Ca-bd_CS"/>
</dbReference>
<dbReference type="InterPro" id="IPR001343">
    <property type="entry name" value="Hemolysn_Ca-bd"/>
</dbReference>
<evidence type="ECO:0000313" key="4">
    <source>
        <dbReference type="EMBL" id="RNF87015.1"/>
    </source>
</evidence>
<reference evidence="4 5" key="1">
    <citation type="submission" date="2018-11" db="EMBL/GenBank/DDBJ databases">
        <title>The Potential of Streptomyces as Biocontrol Agents against the Tomato grey mould, Botrytis cinerea (Gray mold) Frontiers in Microbiology.</title>
        <authorList>
            <person name="Li D."/>
        </authorList>
    </citation>
    <scope>NUCLEOTIDE SEQUENCE [LARGE SCALE GENOMIC DNA]</scope>
    <source>
        <strain evidence="4 5">NEAU-LD23</strain>
    </source>
</reference>
<evidence type="ECO:0000256" key="2">
    <source>
        <dbReference type="ARBA" id="ARBA00022525"/>
    </source>
</evidence>
<dbReference type="AlphaFoldDB" id="A0A3M8T1Y3"/>
<dbReference type="PANTHER" id="PTHR38340:SF1">
    <property type="entry name" value="S-LAYER PROTEIN"/>
    <property type="match status" value="1"/>
</dbReference>
<dbReference type="Proteomes" id="UP000275401">
    <property type="component" value="Unassembled WGS sequence"/>
</dbReference>
<dbReference type="GO" id="GO:0005509">
    <property type="term" value="F:calcium ion binding"/>
    <property type="evidence" value="ECO:0007669"/>
    <property type="project" value="InterPro"/>
</dbReference>
<dbReference type="PRINTS" id="PR00313">
    <property type="entry name" value="CABNDNGRPT"/>
</dbReference>
<evidence type="ECO:0000256" key="1">
    <source>
        <dbReference type="ARBA" id="ARBA00004613"/>
    </source>
</evidence>
<protein>
    <submittedName>
        <fullName evidence="4">Calcium-binding protein</fullName>
    </submittedName>
</protein>
<dbReference type="RefSeq" id="WP_123107484.1">
    <property type="nucleotide sequence ID" value="NZ_RIBZ01000823.1"/>
</dbReference>
<dbReference type="PANTHER" id="PTHR38340">
    <property type="entry name" value="S-LAYER PROTEIN"/>
    <property type="match status" value="1"/>
</dbReference>
<dbReference type="SUPFAM" id="SSF51120">
    <property type="entry name" value="beta-Roll"/>
    <property type="match status" value="1"/>
</dbReference>
<dbReference type="Pfam" id="PF00353">
    <property type="entry name" value="HemolysinCabind"/>
    <property type="match status" value="3"/>
</dbReference>
<dbReference type="PROSITE" id="PS00330">
    <property type="entry name" value="HEMOLYSIN_CALCIUM"/>
    <property type="match status" value="2"/>
</dbReference>
<sequence length="334" mass="33887">MQQGHSGVAPGWAAPNVRRLRPHPFPRYSAGAGYQVPAAVGRPQKVALLRANTGNFDREALRTVARSIFNALFQEQVMKRTHHRTGALLATVCGFTLCLPGVARAADAPTPHLFATTLVNKTGTTITVTAGVGRGNTISVWQSGSNIRIRDTGDTVAPSGDCTAISTTEVACRAADTTELVVNAGDQDDTVTSSLAALGVTLIGGAGNDNLYGGSANDTLEGDEGSDFLSGGAGNDTLTGGAEADRIFGGSGNDSIEGRGGSDIVDGGADNDVIYGGSGNEQIVAGAGNDYAEGGNGRDTIDAVDNVSGNDYVEGGADVDVCRADLGDNVSGCP</sequence>
<name>A0A3M8T1Y3_9ACTN</name>